<keyword evidence="4 8" id="KW-0808">Transferase</keyword>
<dbReference type="InterPro" id="IPR001451">
    <property type="entry name" value="Hexapep"/>
</dbReference>
<dbReference type="RefSeq" id="WP_120415149.1">
    <property type="nucleotide sequence ID" value="NZ_RAWX01000002.1"/>
</dbReference>
<sequence length="189" mass="19998">MAYLTDAQLAAMGFASLGGNVLISDKASIYGANRIRIGNNVRIDDFCVLSAGEGGIEIGSYVHIAVFALLIGAGKITISDFAGISSRVSIYSSNDDYSGRYLTNPTVPSQYTNVTHKEVTLGRHVIIGSGSVVLPGVTLHDGVAIGSLSMITKDCEAFGVYLGAPAKKIKNRKRDLLGFEEHLLGNCEN</sequence>
<accession>A0A3A9ISD8</accession>
<dbReference type="EC" id="2.3.1.28" evidence="2"/>
<dbReference type="Proteomes" id="UP000281725">
    <property type="component" value="Unassembled WGS sequence"/>
</dbReference>
<comment type="similarity">
    <text evidence="1">Belongs to the transferase hexapeptide repeat family.</text>
</comment>
<keyword evidence="5" id="KW-0046">Antibiotic resistance</keyword>
<dbReference type="Pfam" id="PF00132">
    <property type="entry name" value="Hexapep"/>
    <property type="match status" value="1"/>
</dbReference>
<dbReference type="PANTHER" id="PTHR43300:SF12">
    <property type="entry name" value="CHLORAMPHENICOL ACETYLTRANSFERASE"/>
    <property type="match status" value="1"/>
</dbReference>
<dbReference type="InterPro" id="IPR050179">
    <property type="entry name" value="Trans_hexapeptide_repeat"/>
</dbReference>
<dbReference type="AlphaFoldDB" id="A0A3A9ISD8"/>
<evidence type="ECO:0000256" key="3">
    <source>
        <dbReference type="ARBA" id="ARBA00020291"/>
    </source>
</evidence>
<reference evidence="8 9" key="1">
    <citation type="submission" date="2018-09" db="EMBL/GenBank/DDBJ databases">
        <title>Genome sequencing of Aeromonas veronii MS-17-88.</title>
        <authorList>
            <person name="Tekedar H.C."/>
            <person name="Arick M.A."/>
            <person name="Hsu C.-Y."/>
            <person name="Thrash A."/>
            <person name="Karsi A."/>
            <person name="Lawrence M.L."/>
            <person name="Abdelhamed H."/>
        </authorList>
    </citation>
    <scope>NUCLEOTIDE SEQUENCE [LARGE SCALE GENOMIC DNA]</scope>
    <source>
        <strain evidence="8 9">MS 17-88</strain>
    </source>
</reference>
<evidence type="ECO:0000256" key="5">
    <source>
        <dbReference type="ARBA" id="ARBA00023251"/>
    </source>
</evidence>
<evidence type="ECO:0000256" key="4">
    <source>
        <dbReference type="ARBA" id="ARBA00022679"/>
    </source>
</evidence>
<evidence type="ECO:0000313" key="8">
    <source>
        <dbReference type="EMBL" id="RKJ89864.1"/>
    </source>
</evidence>
<dbReference type="SUPFAM" id="SSF51161">
    <property type="entry name" value="Trimeric LpxA-like enzymes"/>
    <property type="match status" value="1"/>
</dbReference>
<keyword evidence="6 8" id="KW-0012">Acyltransferase</keyword>
<dbReference type="InterPro" id="IPR011004">
    <property type="entry name" value="Trimer_LpxA-like_sf"/>
</dbReference>
<dbReference type="Gene3D" id="2.160.10.10">
    <property type="entry name" value="Hexapeptide repeat proteins"/>
    <property type="match status" value="1"/>
</dbReference>
<dbReference type="GO" id="GO:0008811">
    <property type="term" value="F:chloramphenicol O-acetyltransferase activity"/>
    <property type="evidence" value="ECO:0007669"/>
    <property type="project" value="UniProtKB-EC"/>
</dbReference>
<evidence type="ECO:0000256" key="1">
    <source>
        <dbReference type="ARBA" id="ARBA00007274"/>
    </source>
</evidence>
<proteinExistence type="inferred from homology"/>
<comment type="caution">
    <text evidence="8">The sequence shown here is derived from an EMBL/GenBank/DDBJ whole genome shotgun (WGS) entry which is preliminary data.</text>
</comment>
<dbReference type="EMBL" id="RAWX01000002">
    <property type="protein sequence ID" value="RKJ89864.1"/>
    <property type="molecule type" value="Genomic_DNA"/>
</dbReference>
<dbReference type="PANTHER" id="PTHR43300">
    <property type="entry name" value="ACETYLTRANSFERASE"/>
    <property type="match status" value="1"/>
</dbReference>
<evidence type="ECO:0000256" key="7">
    <source>
        <dbReference type="ARBA" id="ARBA00047633"/>
    </source>
</evidence>
<dbReference type="CDD" id="cd04647">
    <property type="entry name" value="LbH_MAT_like"/>
    <property type="match status" value="1"/>
</dbReference>
<name>A0A3A9ISD8_AERVE</name>
<dbReference type="GO" id="GO:0046677">
    <property type="term" value="P:response to antibiotic"/>
    <property type="evidence" value="ECO:0007669"/>
    <property type="project" value="UniProtKB-KW"/>
</dbReference>
<protein>
    <recommendedName>
        <fullName evidence="3">Chloramphenicol acetyltransferase</fullName>
        <ecNumber evidence="2">2.3.1.28</ecNumber>
    </recommendedName>
</protein>
<organism evidence="8 9">
    <name type="scientific">Aeromonas veronii</name>
    <dbReference type="NCBI Taxonomy" id="654"/>
    <lineage>
        <taxon>Bacteria</taxon>
        <taxon>Pseudomonadati</taxon>
        <taxon>Pseudomonadota</taxon>
        <taxon>Gammaproteobacteria</taxon>
        <taxon>Aeromonadales</taxon>
        <taxon>Aeromonadaceae</taxon>
        <taxon>Aeromonas</taxon>
    </lineage>
</organism>
<gene>
    <name evidence="8" type="ORF">D6R50_11585</name>
</gene>
<comment type="catalytic activity">
    <reaction evidence="7">
        <text>chloramphenicol + acetyl-CoA = chloramphenicol 3-acetate + CoA</text>
        <dbReference type="Rhea" id="RHEA:18421"/>
        <dbReference type="ChEBI" id="CHEBI:16730"/>
        <dbReference type="ChEBI" id="CHEBI:17698"/>
        <dbReference type="ChEBI" id="CHEBI:57287"/>
        <dbReference type="ChEBI" id="CHEBI:57288"/>
        <dbReference type="EC" id="2.3.1.28"/>
    </reaction>
</comment>
<evidence type="ECO:0000256" key="6">
    <source>
        <dbReference type="ARBA" id="ARBA00023315"/>
    </source>
</evidence>
<evidence type="ECO:0000256" key="2">
    <source>
        <dbReference type="ARBA" id="ARBA00013235"/>
    </source>
</evidence>
<evidence type="ECO:0000313" key="9">
    <source>
        <dbReference type="Proteomes" id="UP000281725"/>
    </source>
</evidence>